<evidence type="ECO:0000313" key="3">
    <source>
        <dbReference type="Proteomes" id="UP000033661"/>
    </source>
</evidence>
<keyword evidence="1" id="KW-0812">Transmembrane</keyword>
<accession>A0A0F3QB93</accession>
<keyword evidence="1" id="KW-0472">Membrane</keyword>
<reference evidence="2 3" key="1">
    <citation type="submission" date="2015-02" db="EMBL/GenBank/DDBJ databases">
        <title>Genome Sequencing of Rickettsiales.</title>
        <authorList>
            <person name="Daugherty S.C."/>
            <person name="Su Q."/>
            <person name="Abolude K."/>
            <person name="Beier-Sexton M."/>
            <person name="Carlyon J.A."/>
            <person name="Carter R."/>
            <person name="Day N.P."/>
            <person name="Dumler S.J."/>
            <person name="Dyachenko V."/>
            <person name="Godinez A."/>
            <person name="Kurtti T.J."/>
            <person name="Lichay M."/>
            <person name="Mullins K.E."/>
            <person name="Ott S."/>
            <person name="Pappas-Brown V."/>
            <person name="Paris D.H."/>
            <person name="Patel P."/>
            <person name="Richards A.L."/>
            <person name="Sadzewicz L."/>
            <person name="Sears K."/>
            <person name="Seidman D."/>
            <person name="Sengamalay N."/>
            <person name="Stenos J."/>
            <person name="Tallon L.J."/>
            <person name="Vincent G."/>
            <person name="Fraser C.M."/>
            <person name="Munderloh U."/>
            <person name="Dunning-Hotopp J.C."/>
        </authorList>
    </citation>
    <scope>NUCLEOTIDE SEQUENCE [LARGE SCALE GENOMIC DNA]</scope>
    <source>
        <strain evidence="2 3">RML An4</strain>
    </source>
</reference>
<sequence length="118" mass="13577">MNIYAIYINPAQKNNNFIVIKESFSWTAALLSVFWALYHKMWLPVIIAVTINLIAMAINISELTLALKLIVMLIFGFFAADIRENHLKRNDFTLKDIVVAGSQVEAELKFLERNNYVQ</sequence>
<protein>
    <recommendedName>
        <fullName evidence="4">DUF2628 domain-containing protein</fullName>
    </recommendedName>
</protein>
<dbReference type="EMBL" id="LAOI01000001">
    <property type="protein sequence ID" value="KJV89522.1"/>
    <property type="molecule type" value="Genomic_DNA"/>
</dbReference>
<dbReference type="Proteomes" id="UP000033661">
    <property type="component" value="Unassembled WGS sequence"/>
</dbReference>
<dbReference type="RefSeq" id="WP_045798835.1">
    <property type="nucleotide sequence ID" value="NZ_LAOI01000001.1"/>
</dbReference>
<keyword evidence="1" id="KW-1133">Transmembrane helix</keyword>
<evidence type="ECO:0008006" key="4">
    <source>
        <dbReference type="Google" id="ProtNLM"/>
    </source>
</evidence>
<dbReference type="InterPro" id="IPR024399">
    <property type="entry name" value="DUF2628"/>
</dbReference>
<dbReference type="PATRIC" id="fig|1359193.3.peg.483"/>
<dbReference type="AlphaFoldDB" id="A0A0F3QB93"/>
<keyword evidence="3" id="KW-1185">Reference proteome</keyword>
<comment type="caution">
    <text evidence="2">The sequence shown here is derived from an EMBL/GenBank/DDBJ whole genome shotgun (WGS) entry which is preliminary data.</text>
</comment>
<name>A0A0F3QB93_RICBE</name>
<gene>
    <name evidence="2" type="ORF">RBEAN4_0500</name>
</gene>
<dbReference type="Pfam" id="PF10947">
    <property type="entry name" value="DUF2628"/>
    <property type="match status" value="1"/>
</dbReference>
<proteinExistence type="predicted"/>
<evidence type="ECO:0000256" key="1">
    <source>
        <dbReference type="SAM" id="Phobius"/>
    </source>
</evidence>
<organism evidence="2 3">
    <name type="scientific">Rickettsia bellii str. RML An4</name>
    <dbReference type="NCBI Taxonomy" id="1359193"/>
    <lineage>
        <taxon>Bacteria</taxon>
        <taxon>Pseudomonadati</taxon>
        <taxon>Pseudomonadota</taxon>
        <taxon>Alphaproteobacteria</taxon>
        <taxon>Rickettsiales</taxon>
        <taxon>Rickettsiaceae</taxon>
        <taxon>Rickettsieae</taxon>
        <taxon>Rickettsia</taxon>
        <taxon>belli group</taxon>
    </lineage>
</organism>
<feature type="transmembrane region" description="Helical" evidence="1">
    <location>
        <begin position="65"/>
        <end position="82"/>
    </location>
</feature>
<evidence type="ECO:0000313" key="2">
    <source>
        <dbReference type="EMBL" id="KJV89522.1"/>
    </source>
</evidence>